<organism evidence="1 2">
    <name type="scientific">Tissierella pigra</name>
    <dbReference type="NCBI Taxonomy" id="2607614"/>
    <lineage>
        <taxon>Bacteria</taxon>
        <taxon>Bacillati</taxon>
        <taxon>Bacillota</taxon>
        <taxon>Tissierellia</taxon>
        <taxon>Tissierellales</taxon>
        <taxon>Tissierellaceae</taxon>
        <taxon>Tissierella</taxon>
    </lineage>
</organism>
<dbReference type="AlphaFoldDB" id="A0A6N7XKJ0"/>
<name>A0A6N7XKJ0_9FIRM</name>
<dbReference type="EMBL" id="VUNQ01000036">
    <property type="protein sequence ID" value="MSU02559.1"/>
    <property type="molecule type" value="Genomic_DNA"/>
</dbReference>
<keyword evidence="2" id="KW-1185">Reference proteome</keyword>
<dbReference type="RefSeq" id="WP_154441543.1">
    <property type="nucleotide sequence ID" value="NZ_JAHLPJ010000001.1"/>
</dbReference>
<sequence length="156" mass="17018">MILYEIPGRDNIAVENIVFDYNGTIAVNGKLIDGVKELINELAKYAKVHILTADTYGTVAKECVYIDAEVITFPKENAGKSKKEIVRSLGGHKTICLGNGYNDILMFEEAILSIAIVEGEGACGKLLSKADIVTRSIEEGIEILLNKNMVKATLRT</sequence>
<dbReference type="InterPro" id="IPR023214">
    <property type="entry name" value="HAD_sf"/>
</dbReference>
<comment type="caution">
    <text evidence="1">The sequence shown here is derived from an EMBL/GenBank/DDBJ whole genome shotgun (WGS) entry which is preliminary data.</text>
</comment>
<dbReference type="Proteomes" id="UP000469523">
    <property type="component" value="Unassembled WGS sequence"/>
</dbReference>
<protein>
    <submittedName>
        <fullName evidence="1">ATPase P</fullName>
    </submittedName>
</protein>
<accession>A0A6N7XKJ0</accession>
<dbReference type="Pfam" id="PF00702">
    <property type="entry name" value="Hydrolase"/>
    <property type="match status" value="1"/>
</dbReference>
<evidence type="ECO:0000313" key="1">
    <source>
        <dbReference type="EMBL" id="MSU02559.1"/>
    </source>
</evidence>
<proteinExistence type="predicted"/>
<gene>
    <name evidence="1" type="ORF">FYJ83_13950</name>
</gene>
<dbReference type="InterPro" id="IPR036412">
    <property type="entry name" value="HAD-like_sf"/>
</dbReference>
<dbReference type="Gene3D" id="3.40.50.1000">
    <property type="entry name" value="HAD superfamily/HAD-like"/>
    <property type="match status" value="1"/>
</dbReference>
<evidence type="ECO:0000313" key="2">
    <source>
        <dbReference type="Proteomes" id="UP000469523"/>
    </source>
</evidence>
<reference evidence="1 2" key="1">
    <citation type="submission" date="2019-09" db="EMBL/GenBank/DDBJ databases">
        <title>In-depth cultivation of the pig gut microbiome towards novel bacterial diversity and tailored functional studies.</title>
        <authorList>
            <person name="Wylensek D."/>
            <person name="Hitch T.C.A."/>
            <person name="Clavel T."/>
        </authorList>
    </citation>
    <scope>NUCLEOTIDE SEQUENCE [LARGE SCALE GENOMIC DNA]</scope>
    <source>
        <strain evidence="1 2">WCA3-693-APC-4?</strain>
    </source>
</reference>
<dbReference type="SUPFAM" id="SSF56784">
    <property type="entry name" value="HAD-like"/>
    <property type="match status" value="1"/>
</dbReference>